<protein>
    <submittedName>
        <fullName evidence="3">Thioredoxin domain-containing protein</fullName>
    </submittedName>
</protein>
<gene>
    <name evidence="3" type="ORF">I2501_25755</name>
</gene>
<name>A0A931FE69_9ACTN</name>
<dbReference type="Pfam" id="PF13462">
    <property type="entry name" value="Thioredoxin_4"/>
    <property type="match status" value="1"/>
</dbReference>
<dbReference type="Proteomes" id="UP000657385">
    <property type="component" value="Unassembled WGS sequence"/>
</dbReference>
<dbReference type="Gene3D" id="3.40.30.10">
    <property type="entry name" value="Glutaredoxin"/>
    <property type="match status" value="1"/>
</dbReference>
<evidence type="ECO:0000259" key="2">
    <source>
        <dbReference type="Pfam" id="PF13462"/>
    </source>
</evidence>
<feature type="region of interest" description="Disordered" evidence="1">
    <location>
        <begin position="233"/>
        <end position="288"/>
    </location>
</feature>
<dbReference type="InterPro" id="IPR036249">
    <property type="entry name" value="Thioredoxin-like_sf"/>
</dbReference>
<feature type="compositionally biased region" description="Low complexity" evidence="1">
    <location>
        <begin position="248"/>
        <end position="269"/>
    </location>
</feature>
<dbReference type="SUPFAM" id="SSF52833">
    <property type="entry name" value="Thioredoxin-like"/>
    <property type="match status" value="1"/>
</dbReference>
<dbReference type="InterPro" id="IPR012336">
    <property type="entry name" value="Thioredoxin-like_fold"/>
</dbReference>
<comment type="caution">
    <text evidence="3">The sequence shown here is derived from an EMBL/GenBank/DDBJ whole genome shotgun (WGS) entry which is preliminary data.</text>
</comment>
<feature type="compositionally biased region" description="Low complexity" evidence="1">
    <location>
        <begin position="277"/>
        <end position="288"/>
    </location>
</feature>
<dbReference type="RefSeq" id="WP_196196616.1">
    <property type="nucleotide sequence ID" value="NZ_JADPRT010000012.1"/>
</dbReference>
<evidence type="ECO:0000313" key="3">
    <source>
        <dbReference type="EMBL" id="MBF9071432.1"/>
    </source>
</evidence>
<evidence type="ECO:0000256" key="1">
    <source>
        <dbReference type="SAM" id="MobiDB-lite"/>
    </source>
</evidence>
<accession>A0A931FE69</accession>
<reference evidence="3" key="1">
    <citation type="submission" date="2020-11" db="EMBL/GenBank/DDBJ databases">
        <title>Isolation and identification of active actinomycetes.</title>
        <authorList>
            <person name="Yu B."/>
        </authorList>
    </citation>
    <scope>NUCLEOTIDE SEQUENCE</scope>
    <source>
        <strain evidence="3">NEAU-YB345</strain>
    </source>
</reference>
<feature type="domain" description="Thioredoxin-like fold" evidence="2">
    <location>
        <begin position="46"/>
        <end position="195"/>
    </location>
</feature>
<proteinExistence type="predicted"/>
<dbReference type="EMBL" id="JADPRT010000012">
    <property type="protein sequence ID" value="MBF9071432.1"/>
    <property type="molecule type" value="Genomic_DNA"/>
</dbReference>
<keyword evidence="4" id="KW-1185">Reference proteome</keyword>
<organism evidence="3 4">
    <name type="scientific">Streptacidiphilus fuscans</name>
    <dbReference type="NCBI Taxonomy" id="2789292"/>
    <lineage>
        <taxon>Bacteria</taxon>
        <taxon>Bacillati</taxon>
        <taxon>Actinomycetota</taxon>
        <taxon>Actinomycetes</taxon>
        <taxon>Kitasatosporales</taxon>
        <taxon>Streptomycetaceae</taxon>
        <taxon>Streptacidiphilus</taxon>
    </lineage>
</organism>
<evidence type="ECO:0000313" key="4">
    <source>
        <dbReference type="Proteomes" id="UP000657385"/>
    </source>
</evidence>
<sequence length="288" mass="29218">MSGAIVVVFVIAGLIGSVVRSNKESQLQLPTAAAGPSGLAVPAYGHAPVTLNLYEDMRDPNSLKFENTYGATLRQLVASGQANIYYRETDGIDASQGGSGSLQAGNALGCAQDSAKPTNAFADYRAVLLNDQPAVSDDAFASTTHLIDLSKKVKDLDTDVFRACVTGGDHKVWVKDSTSLLKSSGLGSVPLLTMQIGGTAKDPAPETVLASATQSISTKDLIARVTAAAIAASPTASDMPSIPVTNGATPQASATPSATASTSTSAKAATDPKKKPTASGSPSASPSH</sequence>
<dbReference type="AlphaFoldDB" id="A0A931FE69"/>